<proteinExistence type="inferred from homology"/>
<dbReference type="Proteomes" id="UP000311919">
    <property type="component" value="Unassembled WGS sequence"/>
</dbReference>
<feature type="non-terminal residue" evidence="9">
    <location>
        <position position="598"/>
    </location>
</feature>
<name>A0A4Z2DS79_SCHJA</name>
<keyword evidence="3" id="KW-0813">Transport</keyword>
<protein>
    <submittedName>
        <fullName evidence="9">Putative mitochondrial pyruvate carrier 1</fullName>
    </submittedName>
</protein>
<dbReference type="InterPro" id="IPR021109">
    <property type="entry name" value="Peptidase_aspartic_dom_sf"/>
</dbReference>
<dbReference type="PROSITE" id="PS00141">
    <property type="entry name" value="ASP_PROTEASE"/>
    <property type="match status" value="1"/>
</dbReference>
<organism evidence="9 10">
    <name type="scientific">Schistosoma japonicum</name>
    <name type="common">Blood fluke</name>
    <dbReference type="NCBI Taxonomy" id="6182"/>
    <lineage>
        <taxon>Eukaryota</taxon>
        <taxon>Metazoa</taxon>
        <taxon>Spiralia</taxon>
        <taxon>Lophotrochozoa</taxon>
        <taxon>Platyhelminthes</taxon>
        <taxon>Trematoda</taxon>
        <taxon>Digenea</taxon>
        <taxon>Strigeidida</taxon>
        <taxon>Schistosomatoidea</taxon>
        <taxon>Schistosomatidae</taxon>
        <taxon>Schistosoma</taxon>
    </lineage>
</organism>
<dbReference type="AlphaFoldDB" id="A0A4Z2DS79"/>
<keyword evidence="5" id="KW-0999">Mitochondrion inner membrane</keyword>
<gene>
    <name evidence="9" type="ORF">EWB00_009063</name>
</gene>
<reference evidence="9 10" key="1">
    <citation type="submission" date="2019-03" db="EMBL/GenBank/DDBJ databases">
        <title>An improved genome assembly of the fluke Schistosoma japonicum.</title>
        <authorList>
            <person name="Hu W."/>
            <person name="Luo F."/>
            <person name="Yin M."/>
            <person name="Mo X."/>
            <person name="Sun C."/>
            <person name="Wu Q."/>
            <person name="Zhu B."/>
            <person name="Xiang M."/>
            <person name="Wang J."/>
            <person name="Wang Y."/>
            <person name="Zhang T."/>
            <person name="Xu B."/>
            <person name="Zheng H."/>
            <person name="Feng Z."/>
        </authorList>
    </citation>
    <scope>NUCLEOTIDE SEQUENCE [LARGE SCALE GENOMIC DNA]</scope>
    <source>
        <strain evidence="9">HuSjv2</strain>
        <tissue evidence="9">Worms</tissue>
    </source>
</reference>
<dbReference type="EMBL" id="SKCS01000051">
    <property type="protein sequence ID" value="TNN19325.1"/>
    <property type="molecule type" value="Genomic_DNA"/>
</dbReference>
<dbReference type="GO" id="GO:0005743">
    <property type="term" value="C:mitochondrial inner membrane"/>
    <property type="evidence" value="ECO:0007669"/>
    <property type="project" value="UniProtKB-SubCell"/>
</dbReference>
<evidence type="ECO:0000256" key="1">
    <source>
        <dbReference type="ARBA" id="ARBA00004448"/>
    </source>
</evidence>
<keyword evidence="8" id="KW-0472">Membrane</keyword>
<dbReference type="SUPFAM" id="SSF50630">
    <property type="entry name" value="Acid proteases"/>
    <property type="match status" value="1"/>
</dbReference>
<dbReference type="STRING" id="6182.A0A4Z2DS79"/>
<dbReference type="Pfam" id="PF03650">
    <property type="entry name" value="MPC"/>
    <property type="match status" value="1"/>
</dbReference>
<sequence length="598" mass="67487">MEVGYKADNVGSCDEPPVLTRRPLPPVLPLSCAKPLFHNIPVLTSGGDYEIWKLRLQTVLEGVSPAECFSQMIMALGDDMVRRATAAGFCKSNSILDNWAILDECFGGCQDASRHLRQFMDRQQRQDEPATDYLHELRYLASRALPSMSVAIREEMICARFSQGLQDRDLQLQLLRFPVQRVSEALTVAQRFEDAAKSTTNPILFTIHDRQRPVSRGRSDSFHAAEPKKRNCYYCRRFGRFAVKCGHNRQIRAGERDFCVSVFNSHDFAPVTVLGRIEGMEKMMLIDTGASTSVVRRSFVSNIKVPLEPASRRHQLITADGSVIQAQFSTTLTLQFGGFLCKQRFLVCDYITWDIILGVDFLRKNRALVDFSTSCVLVGRHVVPIATTVKSKCIGTVDASNQPSVIEKVSIGSHLDRQTRDRVVSVLMEFREVFEENADSEVDWGSLQAADPDLALVYARQQHGNNKPTSQEMKDMTTVARCICVKWGHLRLCNDVLYLTEPSKPPRLIVPRAKTSHVVRAQHFWGPLANWGLPLAALGDLKNNPEKISGKMTTALMFYSLAFMRFAYLVQPRNMLLFACHLANETAQSFQMVRYCNY</sequence>
<dbReference type="CDD" id="cd00303">
    <property type="entry name" value="retropepsin_like"/>
    <property type="match status" value="1"/>
</dbReference>
<dbReference type="OrthoDB" id="1697690at2759"/>
<keyword evidence="4" id="KW-0812">Transmembrane</keyword>
<comment type="caution">
    <text evidence="9">The sequence shown here is derived from an EMBL/GenBank/DDBJ whole genome shotgun (WGS) entry which is preliminary data.</text>
</comment>
<keyword evidence="6" id="KW-1133">Transmembrane helix</keyword>
<evidence type="ECO:0000256" key="2">
    <source>
        <dbReference type="ARBA" id="ARBA00006416"/>
    </source>
</evidence>
<evidence type="ECO:0000313" key="9">
    <source>
        <dbReference type="EMBL" id="TNN19325.1"/>
    </source>
</evidence>
<comment type="similarity">
    <text evidence="2">Belongs to the mitochondrial pyruvate carrier (MPC) (TC 2.A.105) family.</text>
</comment>
<evidence type="ECO:0000256" key="5">
    <source>
        <dbReference type="ARBA" id="ARBA00022792"/>
    </source>
</evidence>
<evidence type="ECO:0000256" key="6">
    <source>
        <dbReference type="ARBA" id="ARBA00022989"/>
    </source>
</evidence>
<keyword evidence="7" id="KW-0496">Mitochondrion</keyword>
<evidence type="ECO:0000256" key="3">
    <source>
        <dbReference type="ARBA" id="ARBA00022448"/>
    </source>
</evidence>
<dbReference type="InterPro" id="IPR001969">
    <property type="entry name" value="Aspartic_peptidase_AS"/>
</dbReference>
<evidence type="ECO:0000313" key="10">
    <source>
        <dbReference type="Proteomes" id="UP000311919"/>
    </source>
</evidence>
<keyword evidence="9" id="KW-0670">Pyruvate</keyword>
<dbReference type="Gene3D" id="2.40.70.10">
    <property type="entry name" value="Acid Proteases"/>
    <property type="match status" value="1"/>
</dbReference>
<evidence type="ECO:0000256" key="4">
    <source>
        <dbReference type="ARBA" id="ARBA00022692"/>
    </source>
</evidence>
<comment type="subcellular location">
    <subcellularLocation>
        <location evidence="1">Mitochondrion inner membrane</location>
        <topology evidence="1">Multi-pass membrane protein</topology>
    </subcellularLocation>
</comment>
<dbReference type="PANTHER" id="PTHR14154">
    <property type="entry name" value="UPF0041 BRAIN PROTEIN 44-RELATED"/>
    <property type="match status" value="1"/>
</dbReference>
<dbReference type="InterPro" id="IPR005336">
    <property type="entry name" value="MPC"/>
</dbReference>
<dbReference type="Pfam" id="PF13975">
    <property type="entry name" value="gag-asp_proteas"/>
    <property type="match status" value="1"/>
</dbReference>
<keyword evidence="10" id="KW-1185">Reference proteome</keyword>
<evidence type="ECO:0000256" key="7">
    <source>
        <dbReference type="ARBA" id="ARBA00023128"/>
    </source>
</evidence>
<dbReference type="GO" id="GO:0004190">
    <property type="term" value="F:aspartic-type endopeptidase activity"/>
    <property type="evidence" value="ECO:0007669"/>
    <property type="project" value="InterPro"/>
</dbReference>
<accession>A0A4Z2DS79</accession>
<dbReference type="GO" id="GO:0006508">
    <property type="term" value="P:proteolysis"/>
    <property type="evidence" value="ECO:0007669"/>
    <property type="project" value="InterPro"/>
</dbReference>
<dbReference type="GO" id="GO:0006850">
    <property type="term" value="P:pyruvate import into mitochondria"/>
    <property type="evidence" value="ECO:0007669"/>
    <property type="project" value="InterPro"/>
</dbReference>
<evidence type="ECO:0000256" key="8">
    <source>
        <dbReference type="ARBA" id="ARBA00023136"/>
    </source>
</evidence>